<dbReference type="EMBL" id="CP058560">
    <property type="protein sequence ID" value="QUH23669.1"/>
    <property type="molecule type" value="Genomic_DNA"/>
</dbReference>
<dbReference type="RefSeq" id="WP_211532625.1">
    <property type="nucleotide sequence ID" value="NZ_CP058560.1"/>
</dbReference>
<dbReference type="Pfam" id="PF02663">
    <property type="entry name" value="FmdE"/>
    <property type="match status" value="1"/>
</dbReference>
<evidence type="ECO:0000259" key="4">
    <source>
        <dbReference type="Pfam" id="PF01258"/>
    </source>
</evidence>
<gene>
    <name evidence="6" type="ORF">HYG87_07785</name>
</gene>
<proteinExistence type="predicted"/>
<dbReference type="InterPro" id="IPR053194">
    <property type="entry name" value="tRNA_methyltr_O"/>
</dbReference>
<keyword evidence="1" id="KW-0479">Metal-binding</keyword>
<sequence>MKESKKILPFSEVTRFHGHVCPGTAIGYRAGEIAINELSSSRAVDEEFLAIVENDSCSVDAIQVLTGCTFGKGNLIFKDYGKNVYTFINRTSGDVLRLSLSKSVDEIDPEFSNLRKKAFSQKSSAQDKVNFEKRKDELSQKILDMDAAELFKIENIDLEIPEAARIFASVKCSKCGEFVAEHRARVENGQFSCIPCFSEYSRN</sequence>
<protein>
    <submittedName>
        <fullName evidence="6">TraR/DksA C4-type zinc finger protein</fullName>
    </submittedName>
</protein>
<evidence type="ECO:0000259" key="5">
    <source>
        <dbReference type="Pfam" id="PF02663"/>
    </source>
</evidence>
<dbReference type="OrthoDB" id="31120at2157"/>
<name>A0A8T8K6Y6_9EURY</name>
<evidence type="ECO:0000256" key="3">
    <source>
        <dbReference type="ARBA" id="ARBA00022833"/>
    </source>
</evidence>
<dbReference type="PIRSF" id="PIRSF006578">
    <property type="entry name" value="FwdE"/>
    <property type="match status" value="1"/>
</dbReference>
<dbReference type="GeneID" id="64820656"/>
<dbReference type="InterPro" id="IPR026328">
    <property type="entry name" value="FmdE"/>
</dbReference>
<dbReference type="Proteomes" id="UP000681041">
    <property type="component" value="Chromosome"/>
</dbReference>
<dbReference type="InterPro" id="IPR003814">
    <property type="entry name" value="FmdEsu_dom"/>
</dbReference>
<dbReference type="KEGG" id="meme:HYG87_07785"/>
<evidence type="ECO:0000256" key="1">
    <source>
        <dbReference type="ARBA" id="ARBA00022723"/>
    </source>
</evidence>
<feature type="domain" description="Zinc finger DksA/TraR C4-type" evidence="4">
    <location>
        <begin position="166"/>
        <end position="202"/>
    </location>
</feature>
<organism evidence="6 7">
    <name type="scientific">Methanobacterium alkalithermotolerans</name>
    <dbReference type="NCBI Taxonomy" id="2731220"/>
    <lineage>
        <taxon>Archaea</taxon>
        <taxon>Methanobacteriati</taxon>
        <taxon>Methanobacteriota</taxon>
        <taxon>Methanomada group</taxon>
        <taxon>Methanobacteria</taxon>
        <taxon>Methanobacteriales</taxon>
        <taxon>Methanobacteriaceae</taxon>
        <taxon>Methanobacterium</taxon>
    </lineage>
</organism>
<keyword evidence="3" id="KW-0862">Zinc</keyword>
<dbReference type="InterPro" id="IPR000962">
    <property type="entry name" value="Znf_DskA_TraR"/>
</dbReference>
<evidence type="ECO:0000256" key="2">
    <source>
        <dbReference type="ARBA" id="ARBA00022771"/>
    </source>
</evidence>
<dbReference type="Pfam" id="PF01258">
    <property type="entry name" value="zf-dskA_traR"/>
    <property type="match status" value="1"/>
</dbReference>
<accession>A0A8T8K6Y6</accession>
<dbReference type="PANTHER" id="PTHR39418:SF1">
    <property type="entry name" value="DEHYDROGENASE"/>
    <property type="match status" value="1"/>
</dbReference>
<dbReference type="SUPFAM" id="SSF143555">
    <property type="entry name" value="FwdE-like"/>
    <property type="match status" value="1"/>
</dbReference>
<reference evidence="6" key="1">
    <citation type="submission" date="2020-07" db="EMBL/GenBank/DDBJ databases">
        <title>Methanobacterium. sp. MethCan genome.</title>
        <authorList>
            <person name="Postec A."/>
            <person name="Quemeneur M."/>
        </authorList>
    </citation>
    <scope>NUCLEOTIDE SEQUENCE</scope>
    <source>
        <strain evidence="6">MethCAN</strain>
    </source>
</reference>
<feature type="domain" description="Formylmethanofuran dehydrogenase subunit E" evidence="5">
    <location>
        <begin position="16"/>
        <end position="152"/>
    </location>
</feature>
<keyword evidence="2" id="KW-0863">Zinc-finger</keyword>
<dbReference type="Gene3D" id="3.30.1330.130">
    <property type="match status" value="1"/>
</dbReference>
<dbReference type="PANTHER" id="PTHR39418">
    <property type="entry name" value="DEHYDROGENASE-RELATED"/>
    <property type="match status" value="1"/>
</dbReference>
<keyword evidence="7" id="KW-1185">Reference proteome</keyword>
<evidence type="ECO:0000313" key="7">
    <source>
        <dbReference type="Proteomes" id="UP000681041"/>
    </source>
</evidence>
<dbReference type="GO" id="GO:0008270">
    <property type="term" value="F:zinc ion binding"/>
    <property type="evidence" value="ECO:0007669"/>
    <property type="project" value="UniProtKB-KW"/>
</dbReference>
<evidence type="ECO:0000313" key="6">
    <source>
        <dbReference type="EMBL" id="QUH23669.1"/>
    </source>
</evidence>
<dbReference type="AlphaFoldDB" id="A0A8T8K6Y6"/>